<feature type="compositionally biased region" description="Polar residues" evidence="1">
    <location>
        <begin position="15"/>
        <end position="31"/>
    </location>
</feature>
<evidence type="ECO:0000313" key="3">
    <source>
        <dbReference type="Proteomes" id="UP001315967"/>
    </source>
</evidence>
<feature type="region of interest" description="Disordered" evidence="1">
    <location>
        <begin position="1"/>
        <end position="42"/>
    </location>
</feature>
<dbReference type="Proteomes" id="UP001315967">
    <property type="component" value="Chromosome"/>
</dbReference>
<accession>A0ABY5P3Z2</accession>
<reference evidence="2 3" key="1">
    <citation type="submission" date="2022-08" db="EMBL/GenBank/DDBJ databases">
        <title>Aerococcaceae sp. nov isolated from spoiled eye mask.</title>
        <authorList>
            <person name="Zhou G."/>
            <person name="Xie X.-B."/>
            <person name="Shi Q.-S."/>
            <person name="Wang Y.-S."/>
            <person name="Wen X."/>
            <person name="Peng H."/>
            <person name="Yang X.-J."/>
            <person name="Tao H.-B."/>
            <person name="Huang X.-M."/>
        </authorList>
    </citation>
    <scope>NUCLEOTIDE SEQUENCE [LARGE SCALE GENOMIC DNA]</scope>
    <source>
        <strain evidence="3">DM20194951</strain>
    </source>
</reference>
<evidence type="ECO:0000313" key="2">
    <source>
        <dbReference type="EMBL" id="UUX33457.1"/>
    </source>
</evidence>
<evidence type="ECO:0000256" key="1">
    <source>
        <dbReference type="SAM" id="MobiDB-lite"/>
    </source>
</evidence>
<protein>
    <submittedName>
        <fullName evidence="2">Uncharacterized protein</fullName>
    </submittedName>
</protein>
<sequence length="42" mass="4368">MVVNEEMADVDSPGRPSTVNAGHPTTTTSGKLGNKQKIAEAQ</sequence>
<proteinExistence type="predicted"/>
<name>A0ABY5P3Z2_9LACT</name>
<gene>
    <name evidence="2" type="ORF">NRE15_11185</name>
</gene>
<dbReference type="EMBL" id="CP102453">
    <property type="protein sequence ID" value="UUX33457.1"/>
    <property type="molecule type" value="Genomic_DNA"/>
</dbReference>
<organism evidence="2 3">
    <name type="scientific">Fundicoccus culcitae</name>
    <dbReference type="NCBI Taxonomy" id="2969821"/>
    <lineage>
        <taxon>Bacteria</taxon>
        <taxon>Bacillati</taxon>
        <taxon>Bacillota</taxon>
        <taxon>Bacilli</taxon>
        <taxon>Lactobacillales</taxon>
        <taxon>Aerococcaceae</taxon>
        <taxon>Fundicoccus</taxon>
    </lineage>
</organism>
<keyword evidence="3" id="KW-1185">Reference proteome</keyword>
<dbReference type="RefSeq" id="WP_313792959.1">
    <property type="nucleotide sequence ID" value="NZ_CP102453.1"/>
</dbReference>